<dbReference type="EMBL" id="MCFH01000004">
    <property type="protein sequence ID" value="ORX58512.1"/>
    <property type="molecule type" value="Genomic_DNA"/>
</dbReference>
<evidence type="ECO:0000259" key="1">
    <source>
        <dbReference type="Pfam" id="PF18036"/>
    </source>
</evidence>
<sequence length="159" mass="19207">MEKNKDARSTKLDYRKCKEELLNILDQLKHETFLSDIKEENFNADYINLLYKYETGNAFKITIERGNLPSIEIIIKSNATLLDLKHQYEKELNNLYLNNCSSNKNKRKRNFINWSYVWKRYCFSFKGTRLTENKLNLKDIGFERNTTLQFKKYLFNKKH</sequence>
<dbReference type="InterPro" id="IPR040610">
    <property type="entry name" value="SNRNP25_ubiquitin"/>
</dbReference>
<protein>
    <recommendedName>
        <fullName evidence="1">SNRNP25 ubiquitin-like domain-containing protein</fullName>
    </recommendedName>
</protein>
<dbReference type="AlphaFoldDB" id="A0A1Y1VKA1"/>
<reference evidence="2 3" key="2">
    <citation type="submission" date="2016-08" db="EMBL/GenBank/DDBJ databases">
        <title>Pervasive Adenine N6-methylation of Active Genes in Fungi.</title>
        <authorList>
            <consortium name="DOE Joint Genome Institute"/>
            <person name="Mondo S.J."/>
            <person name="Dannebaum R.O."/>
            <person name="Kuo R.C."/>
            <person name="Labutti K."/>
            <person name="Haridas S."/>
            <person name="Kuo A."/>
            <person name="Salamov A."/>
            <person name="Ahrendt S.R."/>
            <person name="Lipzen A."/>
            <person name="Sullivan W."/>
            <person name="Andreopoulos W.B."/>
            <person name="Clum A."/>
            <person name="Lindquist E."/>
            <person name="Daum C."/>
            <person name="Ramamoorthy G.K."/>
            <person name="Gryganskyi A."/>
            <person name="Culley D."/>
            <person name="Magnuson J.K."/>
            <person name="James T.Y."/>
            <person name="O'Malley M.A."/>
            <person name="Stajich J.E."/>
            <person name="Spatafora J.W."/>
            <person name="Visel A."/>
            <person name="Grigoriev I.V."/>
        </authorList>
    </citation>
    <scope>NUCLEOTIDE SEQUENCE [LARGE SCALE GENOMIC DNA]</scope>
    <source>
        <strain evidence="3">finn</strain>
    </source>
</reference>
<dbReference type="InterPro" id="IPR029071">
    <property type="entry name" value="Ubiquitin-like_domsf"/>
</dbReference>
<proteinExistence type="predicted"/>
<keyword evidence="3" id="KW-1185">Reference proteome</keyword>
<gene>
    <name evidence="2" type="ORF">BCR36DRAFT_580125</name>
</gene>
<dbReference type="Proteomes" id="UP000193719">
    <property type="component" value="Unassembled WGS sequence"/>
</dbReference>
<comment type="caution">
    <text evidence="2">The sequence shown here is derived from an EMBL/GenBank/DDBJ whole genome shotgun (WGS) entry which is preliminary data.</text>
</comment>
<dbReference type="Pfam" id="PF18036">
    <property type="entry name" value="Ubiquitin_4"/>
    <property type="match status" value="1"/>
</dbReference>
<evidence type="ECO:0000313" key="3">
    <source>
        <dbReference type="Proteomes" id="UP000193719"/>
    </source>
</evidence>
<feature type="domain" description="SNRNP25 ubiquitin-like" evidence="1">
    <location>
        <begin position="60"/>
        <end position="154"/>
    </location>
</feature>
<dbReference type="STRING" id="1754191.A0A1Y1VKA1"/>
<dbReference type="SUPFAM" id="SSF54236">
    <property type="entry name" value="Ubiquitin-like"/>
    <property type="match status" value="1"/>
</dbReference>
<dbReference type="OrthoDB" id="72819at2759"/>
<evidence type="ECO:0000313" key="2">
    <source>
        <dbReference type="EMBL" id="ORX58512.1"/>
    </source>
</evidence>
<organism evidence="2 3">
    <name type="scientific">Piromyces finnis</name>
    <dbReference type="NCBI Taxonomy" id="1754191"/>
    <lineage>
        <taxon>Eukaryota</taxon>
        <taxon>Fungi</taxon>
        <taxon>Fungi incertae sedis</taxon>
        <taxon>Chytridiomycota</taxon>
        <taxon>Chytridiomycota incertae sedis</taxon>
        <taxon>Neocallimastigomycetes</taxon>
        <taxon>Neocallimastigales</taxon>
        <taxon>Neocallimastigaceae</taxon>
        <taxon>Piromyces</taxon>
    </lineage>
</organism>
<dbReference type="Gene3D" id="3.10.20.90">
    <property type="entry name" value="Phosphatidylinositol 3-kinase Catalytic Subunit, Chain A, domain 1"/>
    <property type="match status" value="1"/>
</dbReference>
<reference evidence="2 3" key="1">
    <citation type="submission" date="2016-08" db="EMBL/GenBank/DDBJ databases">
        <title>Genomes of anaerobic fungi encode conserved fungal cellulosomes for biomass hydrolysis.</title>
        <authorList>
            <consortium name="DOE Joint Genome Institute"/>
            <person name="Haitjema C.H."/>
            <person name="Gilmore S.P."/>
            <person name="Henske J.K."/>
            <person name="Solomon K.V."/>
            <person name="De Groot R."/>
            <person name="Kuo A."/>
            <person name="Mondo S.J."/>
            <person name="Salamov A.A."/>
            <person name="Labutti K."/>
            <person name="Zhao Z."/>
            <person name="Chiniquy J."/>
            <person name="Barry K."/>
            <person name="Brewer H.M."/>
            <person name="Purvine S.O."/>
            <person name="Wright A.T."/>
            <person name="Boxma B."/>
            <person name="Van Alen T."/>
            <person name="Hackstein J.H."/>
            <person name="Baker S.E."/>
            <person name="Grigoriev I.V."/>
            <person name="O'Malley M.A."/>
        </authorList>
    </citation>
    <scope>NUCLEOTIDE SEQUENCE [LARGE SCALE GENOMIC DNA]</scope>
    <source>
        <strain evidence="3">finn</strain>
    </source>
</reference>
<name>A0A1Y1VKA1_9FUNG</name>
<accession>A0A1Y1VKA1</accession>